<reference evidence="1 2" key="1">
    <citation type="journal article" date="2019" name="Sci. Rep.">
        <title>A high-quality genome of Eragrostis curvula grass provides insights into Poaceae evolution and supports new strategies to enhance forage quality.</title>
        <authorList>
            <person name="Carballo J."/>
            <person name="Santos B.A.C.M."/>
            <person name="Zappacosta D."/>
            <person name="Garbus I."/>
            <person name="Selva J.P."/>
            <person name="Gallo C.A."/>
            <person name="Diaz A."/>
            <person name="Albertini E."/>
            <person name="Caccamo M."/>
            <person name="Echenique V."/>
        </authorList>
    </citation>
    <scope>NUCLEOTIDE SEQUENCE [LARGE SCALE GENOMIC DNA]</scope>
    <source>
        <strain evidence="2">cv. Victoria</strain>
        <tissue evidence="1">Leaf</tissue>
    </source>
</reference>
<evidence type="ECO:0000313" key="1">
    <source>
        <dbReference type="EMBL" id="TVU27569.1"/>
    </source>
</evidence>
<protein>
    <submittedName>
        <fullName evidence="1">Uncharacterized protein</fullName>
    </submittedName>
</protein>
<evidence type="ECO:0000313" key="2">
    <source>
        <dbReference type="Proteomes" id="UP000324897"/>
    </source>
</evidence>
<comment type="caution">
    <text evidence="1">The sequence shown here is derived from an EMBL/GenBank/DDBJ whole genome shotgun (WGS) entry which is preliminary data.</text>
</comment>
<name>A0A5J9UUK4_9POAL</name>
<dbReference type="AlphaFoldDB" id="A0A5J9UUK4"/>
<dbReference type="EMBL" id="RWGY01000011">
    <property type="protein sequence ID" value="TVU27569.1"/>
    <property type="molecule type" value="Genomic_DNA"/>
</dbReference>
<organism evidence="1 2">
    <name type="scientific">Eragrostis curvula</name>
    <name type="common">weeping love grass</name>
    <dbReference type="NCBI Taxonomy" id="38414"/>
    <lineage>
        <taxon>Eukaryota</taxon>
        <taxon>Viridiplantae</taxon>
        <taxon>Streptophyta</taxon>
        <taxon>Embryophyta</taxon>
        <taxon>Tracheophyta</taxon>
        <taxon>Spermatophyta</taxon>
        <taxon>Magnoliopsida</taxon>
        <taxon>Liliopsida</taxon>
        <taxon>Poales</taxon>
        <taxon>Poaceae</taxon>
        <taxon>PACMAD clade</taxon>
        <taxon>Chloridoideae</taxon>
        <taxon>Eragrostideae</taxon>
        <taxon>Eragrostidinae</taxon>
        <taxon>Eragrostis</taxon>
    </lineage>
</organism>
<proteinExistence type="predicted"/>
<sequence length="101" mass="11255">MHICASTLKLGWVPKIDSERVLLPMKTARNGSFRENHGCQRLSARRSGPGGHAYVGWRLEIGPRDKNQPVACAIAHESGPKRQFSRKPWVSAPLSLEKWPG</sequence>
<feature type="non-terminal residue" evidence="1">
    <location>
        <position position="1"/>
    </location>
</feature>
<keyword evidence="2" id="KW-1185">Reference proteome</keyword>
<dbReference type="Gramene" id="TVU27569">
    <property type="protein sequence ID" value="TVU27569"/>
    <property type="gene ID" value="EJB05_19059"/>
</dbReference>
<dbReference type="Proteomes" id="UP000324897">
    <property type="component" value="Chromosome 1"/>
</dbReference>
<accession>A0A5J9UUK4</accession>
<gene>
    <name evidence="1" type="ORF">EJB05_19059</name>
</gene>